<comment type="caution">
    <text evidence="2">The sequence shown here is derived from an EMBL/GenBank/DDBJ whole genome shotgun (WGS) entry which is preliminary data.</text>
</comment>
<protein>
    <submittedName>
        <fullName evidence="2">Uncharacterized protein</fullName>
    </submittedName>
</protein>
<name>A0A4R5ELL5_9RHOB</name>
<feature type="compositionally biased region" description="Basic and acidic residues" evidence="1">
    <location>
        <begin position="13"/>
        <end position="22"/>
    </location>
</feature>
<accession>A0A4R5ELL5</accession>
<evidence type="ECO:0000256" key="1">
    <source>
        <dbReference type="SAM" id="MobiDB-lite"/>
    </source>
</evidence>
<keyword evidence="3" id="KW-1185">Reference proteome</keyword>
<organism evidence="2 3">
    <name type="scientific">Antarcticimicrobium sediminis</name>
    <dbReference type="NCBI Taxonomy" id="2546227"/>
    <lineage>
        <taxon>Bacteria</taxon>
        <taxon>Pseudomonadati</taxon>
        <taxon>Pseudomonadota</taxon>
        <taxon>Alphaproteobacteria</taxon>
        <taxon>Rhodobacterales</taxon>
        <taxon>Paracoccaceae</taxon>
        <taxon>Antarcticimicrobium</taxon>
    </lineage>
</organism>
<reference evidence="2 3" key="1">
    <citation type="submission" date="2019-03" db="EMBL/GenBank/DDBJ databases">
        <authorList>
            <person name="Zhang S."/>
        </authorList>
    </citation>
    <scope>NUCLEOTIDE SEQUENCE [LARGE SCALE GENOMIC DNA]</scope>
    <source>
        <strain evidence="2 3">S4J41</strain>
    </source>
</reference>
<evidence type="ECO:0000313" key="2">
    <source>
        <dbReference type="EMBL" id="TDE35454.1"/>
    </source>
</evidence>
<dbReference type="Proteomes" id="UP000294662">
    <property type="component" value="Unassembled WGS sequence"/>
</dbReference>
<dbReference type="EMBL" id="SMFP01000013">
    <property type="protein sequence ID" value="TDE35454.1"/>
    <property type="molecule type" value="Genomic_DNA"/>
</dbReference>
<proteinExistence type="predicted"/>
<evidence type="ECO:0000313" key="3">
    <source>
        <dbReference type="Proteomes" id="UP000294662"/>
    </source>
</evidence>
<feature type="region of interest" description="Disordered" evidence="1">
    <location>
        <begin position="1"/>
        <end position="22"/>
    </location>
</feature>
<sequence length="22" mass="2448">MTVLHLARMSGHGRSDDSQVYS</sequence>
<dbReference type="AlphaFoldDB" id="A0A4R5ELL5"/>
<gene>
    <name evidence="2" type="ORF">E1B25_17490</name>
</gene>